<dbReference type="InterPro" id="IPR054582">
    <property type="entry name" value="DmmA-like_N"/>
</dbReference>
<dbReference type="PROSITE" id="PS51085">
    <property type="entry name" value="2FE2S_FER_2"/>
    <property type="match status" value="1"/>
</dbReference>
<accession>A0A3E0DVE0</accession>
<name>A0A3E0DVE0_9GAMM</name>
<comment type="cofactor">
    <cofactor evidence="1">
        <name>FMN</name>
        <dbReference type="ChEBI" id="CHEBI:58210"/>
    </cofactor>
</comment>
<dbReference type="GO" id="GO:0008168">
    <property type="term" value="F:methyltransferase activity"/>
    <property type="evidence" value="ECO:0007669"/>
    <property type="project" value="UniProtKB-KW"/>
</dbReference>
<dbReference type="InterPro" id="IPR039261">
    <property type="entry name" value="FNR_nucleotide-bd"/>
</dbReference>
<evidence type="ECO:0000256" key="7">
    <source>
        <dbReference type="ARBA" id="ARBA00023004"/>
    </source>
</evidence>
<dbReference type="InterPro" id="IPR001041">
    <property type="entry name" value="2Fe-2S_ferredoxin-type"/>
</dbReference>
<dbReference type="PROSITE" id="PS00197">
    <property type="entry name" value="2FE2S_FER_1"/>
    <property type="match status" value="1"/>
</dbReference>
<evidence type="ECO:0000256" key="6">
    <source>
        <dbReference type="ARBA" id="ARBA00023002"/>
    </source>
</evidence>
<dbReference type="PRINTS" id="PR00409">
    <property type="entry name" value="PHDIOXRDTASE"/>
</dbReference>
<dbReference type="OrthoDB" id="4258484at2"/>
<dbReference type="Gene3D" id="3.40.50.80">
    <property type="entry name" value="Nucleotide-binding domain of ferredoxin-NADP reductase (FNR) module"/>
    <property type="match status" value="1"/>
</dbReference>
<keyword evidence="11" id="KW-0489">Methyltransferase</keyword>
<dbReference type="GO" id="GO:0032259">
    <property type="term" value="P:methylation"/>
    <property type="evidence" value="ECO:0007669"/>
    <property type="project" value="UniProtKB-KW"/>
</dbReference>
<dbReference type="SUPFAM" id="SSF54292">
    <property type="entry name" value="2Fe-2S ferredoxin-like"/>
    <property type="match status" value="1"/>
</dbReference>
<keyword evidence="4" id="KW-0001">2Fe-2S</keyword>
<dbReference type="Gene3D" id="3.10.20.30">
    <property type="match status" value="1"/>
</dbReference>
<keyword evidence="6" id="KW-0560">Oxidoreductase</keyword>
<feature type="domain" description="2Fe-2S ferredoxin-type" evidence="9">
    <location>
        <begin position="233"/>
        <end position="318"/>
    </location>
</feature>
<feature type="domain" description="FAD-binding FR-type" evidence="10">
    <location>
        <begin position="1"/>
        <end position="100"/>
    </location>
</feature>
<keyword evidence="12" id="KW-1185">Reference proteome</keyword>
<dbReference type="SUPFAM" id="SSF63380">
    <property type="entry name" value="Riboflavin synthase domain-like"/>
    <property type="match status" value="1"/>
</dbReference>
<dbReference type="CDD" id="cd06185">
    <property type="entry name" value="PDR_like"/>
    <property type="match status" value="1"/>
</dbReference>
<evidence type="ECO:0000256" key="8">
    <source>
        <dbReference type="ARBA" id="ARBA00023014"/>
    </source>
</evidence>
<dbReference type="GO" id="GO:0051537">
    <property type="term" value="F:2 iron, 2 sulfur cluster binding"/>
    <property type="evidence" value="ECO:0007669"/>
    <property type="project" value="UniProtKB-KW"/>
</dbReference>
<comment type="caution">
    <text evidence="11">The sequence shown here is derived from an EMBL/GenBank/DDBJ whole genome shotgun (WGS) entry which is preliminary data.</text>
</comment>
<dbReference type="InterPro" id="IPR017927">
    <property type="entry name" value="FAD-bd_FR_type"/>
</dbReference>
<keyword evidence="3" id="KW-0288">FMN</keyword>
<dbReference type="InterPro" id="IPR012675">
    <property type="entry name" value="Beta-grasp_dom_sf"/>
</dbReference>
<evidence type="ECO:0000313" key="12">
    <source>
        <dbReference type="Proteomes" id="UP000256542"/>
    </source>
</evidence>
<dbReference type="GO" id="GO:0016491">
    <property type="term" value="F:oxidoreductase activity"/>
    <property type="evidence" value="ECO:0007669"/>
    <property type="project" value="UniProtKB-KW"/>
</dbReference>
<evidence type="ECO:0000256" key="4">
    <source>
        <dbReference type="ARBA" id="ARBA00022714"/>
    </source>
</evidence>
<dbReference type="PANTHER" id="PTHR47354:SF1">
    <property type="entry name" value="CARNITINE MONOOXYGENASE REDUCTASE SUBUNIT"/>
    <property type="match status" value="1"/>
</dbReference>
<gene>
    <name evidence="11" type="ORF">DFP81_101438</name>
</gene>
<evidence type="ECO:0000256" key="5">
    <source>
        <dbReference type="ARBA" id="ARBA00022723"/>
    </source>
</evidence>
<dbReference type="PROSITE" id="PS51384">
    <property type="entry name" value="FAD_FR"/>
    <property type="match status" value="1"/>
</dbReference>
<sequence>MISVIVAERHIEAEGIVRLVFQAEEVSRLPEYEAGAHIDVHLPSGRIRPYSLCWLQEAAASYQVAVLKTPSSEGGSEEMHRLSVGEKLTISEPKNHFSLSDAGSKFVLVAGGIGIVPLLAMAQQLDKTARPFELHYCARSSQNAAFVDWLTDSPFADKVQFHFSQESGSGRLDCVHLLSQQALNTRLYVCGPAGLIQQLESQALSFGWSQDYVHKEYFSAPEDAHEALENTVFSIKIHSTGEVLEVAPEQTITEVLEAHGVFIPVSCEEGVCGTCQTAVVHGVPEHRDTFLSERERASGKLIMPCCSRAKTSMLELDI</sequence>
<dbReference type="CDD" id="cd00207">
    <property type="entry name" value="fer2"/>
    <property type="match status" value="1"/>
</dbReference>
<proteinExistence type="predicted"/>
<organism evidence="11 12">
    <name type="scientific">Marinomonas pollencensis</name>
    <dbReference type="NCBI Taxonomy" id="491954"/>
    <lineage>
        <taxon>Bacteria</taxon>
        <taxon>Pseudomonadati</taxon>
        <taxon>Pseudomonadota</taxon>
        <taxon>Gammaproteobacteria</taxon>
        <taxon>Oceanospirillales</taxon>
        <taxon>Oceanospirillaceae</taxon>
        <taxon>Marinomonas</taxon>
    </lineage>
</organism>
<dbReference type="PANTHER" id="PTHR47354">
    <property type="entry name" value="NADH OXIDOREDUCTASE HCR"/>
    <property type="match status" value="1"/>
</dbReference>
<dbReference type="Pfam" id="PF22290">
    <property type="entry name" value="DmmA-like_N"/>
    <property type="match status" value="1"/>
</dbReference>
<dbReference type="RefSeq" id="WP_115896105.1">
    <property type="nucleotide sequence ID" value="NZ_QUNG01000001.1"/>
</dbReference>
<evidence type="ECO:0000256" key="3">
    <source>
        <dbReference type="ARBA" id="ARBA00022643"/>
    </source>
</evidence>
<keyword evidence="2" id="KW-0285">Flavoprotein</keyword>
<dbReference type="Pfam" id="PF00111">
    <property type="entry name" value="Fer2"/>
    <property type="match status" value="1"/>
</dbReference>
<dbReference type="SUPFAM" id="SSF52343">
    <property type="entry name" value="Ferredoxin reductase-like, C-terminal NADP-linked domain"/>
    <property type="match status" value="1"/>
</dbReference>
<keyword evidence="5" id="KW-0479">Metal-binding</keyword>
<dbReference type="AlphaFoldDB" id="A0A3E0DVE0"/>
<evidence type="ECO:0000259" key="10">
    <source>
        <dbReference type="PROSITE" id="PS51384"/>
    </source>
</evidence>
<dbReference type="InterPro" id="IPR017938">
    <property type="entry name" value="Riboflavin_synthase-like_b-brl"/>
</dbReference>
<dbReference type="InterPro" id="IPR036010">
    <property type="entry name" value="2Fe-2S_ferredoxin-like_sf"/>
</dbReference>
<dbReference type="InterPro" id="IPR050415">
    <property type="entry name" value="MRET"/>
</dbReference>
<reference evidence="11 12" key="1">
    <citation type="submission" date="2018-08" db="EMBL/GenBank/DDBJ databases">
        <title>Genomic Encyclopedia of Type Strains, Phase III (KMG-III): the genomes of soil and plant-associated and newly described type strains.</title>
        <authorList>
            <person name="Whitman W."/>
        </authorList>
    </citation>
    <scope>NUCLEOTIDE SEQUENCE [LARGE SCALE GENOMIC DNA]</scope>
    <source>
        <strain evidence="11 12">CECT 7375</strain>
    </source>
</reference>
<evidence type="ECO:0000256" key="1">
    <source>
        <dbReference type="ARBA" id="ARBA00001917"/>
    </source>
</evidence>
<dbReference type="Proteomes" id="UP000256542">
    <property type="component" value="Unassembled WGS sequence"/>
</dbReference>
<protein>
    <submittedName>
        <fullName evidence="11">Vanillate O-demethylase ferredoxin subunit</fullName>
    </submittedName>
</protein>
<keyword evidence="7" id="KW-0408">Iron</keyword>
<dbReference type="InterPro" id="IPR006058">
    <property type="entry name" value="2Fe2S_fd_BS"/>
</dbReference>
<dbReference type="Gene3D" id="2.40.30.10">
    <property type="entry name" value="Translation factors"/>
    <property type="match status" value="1"/>
</dbReference>
<dbReference type="GO" id="GO:0046872">
    <property type="term" value="F:metal ion binding"/>
    <property type="evidence" value="ECO:0007669"/>
    <property type="project" value="UniProtKB-KW"/>
</dbReference>
<dbReference type="EMBL" id="QUNG01000001">
    <property type="protein sequence ID" value="REG86868.1"/>
    <property type="molecule type" value="Genomic_DNA"/>
</dbReference>
<keyword evidence="11" id="KW-0808">Transferase</keyword>
<evidence type="ECO:0000259" key="9">
    <source>
        <dbReference type="PROSITE" id="PS51085"/>
    </source>
</evidence>
<evidence type="ECO:0000313" key="11">
    <source>
        <dbReference type="EMBL" id="REG86868.1"/>
    </source>
</evidence>
<evidence type="ECO:0000256" key="2">
    <source>
        <dbReference type="ARBA" id="ARBA00022630"/>
    </source>
</evidence>
<keyword evidence="8" id="KW-0411">Iron-sulfur</keyword>